<dbReference type="Proteomes" id="UP000053586">
    <property type="component" value="Unassembled WGS sequence"/>
</dbReference>
<evidence type="ECO:0000313" key="5">
    <source>
        <dbReference type="Proteomes" id="UP000053586"/>
    </source>
</evidence>
<organism evidence="4 5">
    <name type="scientific">Glaciecola punicea ACAM 611</name>
    <dbReference type="NCBI Taxonomy" id="1121923"/>
    <lineage>
        <taxon>Bacteria</taxon>
        <taxon>Pseudomonadati</taxon>
        <taxon>Pseudomonadota</taxon>
        <taxon>Gammaproteobacteria</taxon>
        <taxon>Alteromonadales</taxon>
        <taxon>Alteromonadaceae</taxon>
        <taxon>Glaciecola</taxon>
    </lineage>
</organism>
<dbReference type="AlphaFoldDB" id="H5TCY1"/>
<evidence type="ECO:0000256" key="1">
    <source>
        <dbReference type="SAM" id="Coils"/>
    </source>
</evidence>
<dbReference type="GO" id="GO:0016887">
    <property type="term" value="F:ATP hydrolysis activity"/>
    <property type="evidence" value="ECO:0007669"/>
    <property type="project" value="InterPro"/>
</dbReference>
<evidence type="ECO:0000259" key="3">
    <source>
        <dbReference type="Pfam" id="PF13476"/>
    </source>
</evidence>
<evidence type="ECO:0000313" key="4">
    <source>
        <dbReference type="EMBL" id="GAB56158.1"/>
    </source>
</evidence>
<dbReference type="Pfam" id="PF13558">
    <property type="entry name" value="SbcC_Walker_B"/>
    <property type="match status" value="1"/>
</dbReference>
<accession>H5TCY1</accession>
<keyword evidence="5" id="KW-1185">Reference proteome</keyword>
<name>H5TCY1_9ALTE</name>
<keyword evidence="4" id="KW-0269">Exonuclease</keyword>
<feature type="region of interest" description="Disordered" evidence="2">
    <location>
        <begin position="513"/>
        <end position="550"/>
    </location>
</feature>
<dbReference type="InterPro" id="IPR038729">
    <property type="entry name" value="Rad50/SbcC_AAA"/>
</dbReference>
<evidence type="ECO:0000256" key="2">
    <source>
        <dbReference type="SAM" id="MobiDB-lite"/>
    </source>
</evidence>
<keyword evidence="4" id="KW-0540">Nuclease</keyword>
<dbReference type="PANTHER" id="PTHR32114">
    <property type="entry name" value="ABC TRANSPORTER ABCH.3"/>
    <property type="match status" value="1"/>
</dbReference>
<feature type="coiled-coil region" evidence="1">
    <location>
        <begin position="672"/>
        <end position="699"/>
    </location>
</feature>
<dbReference type="OrthoDB" id="9795626at2"/>
<feature type="compositionally biased region" description="Basic and acidic residues" evidence="2">
    <location>
        <begin position="534"/>
        <end position="550"/>
    </location>
</feature>
<dbReference type="eggNOG" id="COG0419">
    <property type="taxonomic scope" value="Bacteria"/>
</dbReference>
<proteinExistence type="predicted"/>
<dbReference type="RefSeq" id="WP_006006019.1">
    <property type="nucleotide sequence ID" value="NZ_BAET01000022.1"/>
</dbReference>
<comment type="caution">
    <text evidence="4">The sequence shown here is derived from an EMBL/GenBank/DDBJ whole genome shotgun (WGS) entry which is preliminary data.</text>
</comment>
<dbReference type="SUPFAM" id="SSF52540">
    <property type="entry name" value="P-loop containing nucleoside triphosphate hydrolases"/>
    <property type="match status" value="1"/>
</dbReference>
<dbReference type="GO" id="GO:0004527">
    <property type="term" value="F:exonuclease activity"/>
    <property type="evidence" value="ECO:0007669"/>
    <property type="project" value="UniProtKB-KW"/>
</dbReference>
<reference evidence="4 5" key="1">
    <citation type="journal article" date="2012" name="J. Bacteriol.">
        <title>Genome sequence of proteorhodopsin-containing sea ice bacterium Glaciecola punicea ACAM 611T.</title>
        <authorList>
            <person name="Qin Q.-L."/>
            <person name="Xie B.-B."/>
            <person name="Shu Y.-L."/>
            <person name="Rong J.-C."/>
            <person name="Zhao D.-L."/>
            <person name="Zhang X.-Y."/>
            <person name="Chen X.-L."/>
            <person name="Zhou B.-C."/>
            <person name="Zhanga Y.-Z."/>
        </authorList>
    </citation>
    <scope>NUCLEOTIDE SEQUENCE [LARGE SCALE GENOMIC DNA]</scope>
    <source>
        <strain evidence="4 5">ACAM 611</strain>
    </source>
</reference>
<gene>
    <name evidence="4" type="primary">sbcC</name>
    <name evidence="4" type="ORF">GPUN_2043</name>
</gene>
<feature type="domain" description="Rad50/SbcC-type AAA" evidence="3">
    <location>
        <begin position="5"/>
        <end position="264"/>
    </location>
</feature>
<dbReference type="Gene3D" id="3.40.50.300">
    <property type="entry name" value="P-loop containing nucleotide triphosphate hydrolases"/>
    <property type="match status" value="2"/>
</dbReference>
<keyword evidence="1" id="KW-0175">Coiled coil</keyword>
<dbReference type="InterPro" id="IPR027417">
    <property type="entry name" value="P-loop_NTPase"/>
</dbReference>
<dbReference type="STRING" id="56804.BAE46_11670"/>
<dbReference type="Pfam" id="PF13476">
    <property type="entry name" value="AAA_23"/>
    <property type="match status" value="1"/>
</dbReference>
<sequence>MTPLKLRLQAFGPFAGKEEIDFTALGSNPLFLINGPTGAGKSAILDAICFALYGQTAGADRDPQQMRCDHASEEVLCEVSLEFMLGNKRYAIWRSPIQERPRTRGEGVTIKRAEAKLWYLDGSDEGVLWVSKSVNDATNHINTLLGIGVEQFRQVMILPQDKFRELLMADSKDRESIFSQLFETHIYKQIENKLKEQASGIKQAVELHQSKVRGILEGANLDCREQLNIEIESLIPALFQAKSEKDQAHGEVQKQQSEIDKAKTINRQFDELDAKRTDLSLINKQNNDIEVKKALLSQALSAQKIYHLYTNNVECQAAYVSASKYHEQAKLAVSNARSQHRQALSRVETAKLNAGALDDFKTQQIELKRFSHQLTKLSDNKERVTGATAKLASSSQALEQKKCSLGALASELLKKEALVISHTHTLEQVTPLQQALDKLAQKHNERSMLDAISADIAKCLKQQRIDQAQLDNLAQVFEKACTIATQTEIAWHMGQASLLAKELSHDKPCPVCGSKNHPNPAHEDGSNMLVSKEQVGEDRQRETVSRENMQEAKDTLATISNKLETQQNRFAEHSQQLGQYAQMSLAQLEQQQADISRKLASLTNLQLTKSKLNKRIIQIKAQQASSTDDLLVLEAKASNDNNAMIVAQTSANELAAQIPKEHHDAWQLSQSLQQLSATIEQLTVLLREAQTDLAKKQSSFDQASATQKTLLNGLHGQEIRSSKAASDWQQALFNSEFSDTKHFMQAQADESQQHALKQAIASYQTELDSLNAIVKQLWQRLSNKQRSDVSSIEQGLNANTKISAEKDKIWRDLEARYISLVNVSDKLVKAETQNETLNQQYSVIGTLSEVANGNTGNKVSLQRFVLSVLLDDVLIQASQRLHIMSKGRYQLIRKEDRAKGNKASGLELEVHDGNTGKPRSVATLSGGESFMAALSLALGLSDVVQSYAGGIHLDTLFIDEGFGSLDSDSLDAAIRVLVDLQASGRMIGIISHVTELKEQMAKRIDVHSSRVGSSISTIA</sequence>
<protein>
    <submittedName>
        <fullName evidence="4">Exonuclease SbcC</fullName>
    </submittedName>
</protein>
<reference evidence="4 5" key="2">
    <citation type="journal article" date="2017" name="Antonie Van Leeuwenhoek">
        <title>Rhizobium rhizosphaerae sp. nov., a novel species isolated from rice rhizosphere.</title>
        <authorList>
            <person name="Zhao J.J."/>
            <person name="Zhang J."/>
            <person name="Zhang R.J."/>
            <person name="Zhang C.W."/>
            <person name="Yin H.Q."/>
            <person name="Zhang X.X."/>
        </authorList>
    </citation>
    <scope>NUCLEOTIDE SEQUENCE [LARGE SCALE GENOMIC DNA]</scope>
    <source>
        <strain evidence="4 5">ACAM 611</strain>
    </source>
</reference>
<dbReference type="EMBL" id="BAET01000022">
    <property type="protein sequence ID" value="GAB56158.1"/>
    <property type="molecule type" value="Genomic_DNA"/>
</dbReference>
<keyword evidence="4" id="KW-0378">Hydrolase</keyword>
<dbReference type="GO" id="GO:0006302">
    <property type="term" value="P:double-strand break repair"/>
    <property type="evidence" value="ECO:0007669"/>
    <property type="project" value="InterPro"/>
</dbReference>
<dbReference type="PANTHER" id="PTHR32114:SF2">
    <property type="entry name" value="ABC TRANSPORTER ABCH.3"/>
    <property type="match status" value="1"/>
</dbReference>